<name>A0AAU1I051_9ACTN</name>
<feature type="compositionally biased region" description="Basic residues" evidence="1">
    <location>
        <begin position="1"/>
        <end position="15"/>
    </location>
</feature>
<dbReference type="EMBL" id="CP108140">
    <property type="protein sequence ID" value="WTP87404.1"/>
    <property type="molecule type" value="Genomic_DNA"/>
</dbReference>
<feature type="compositionally biased region" description="Low complexity" evidence="1">
    <location>
        <begin position="21"/>
        <end position="35"/>
    </location>
</feature>
<accession>A0AAU1I051</accession>
<proteinExistence type="predicted"/>
<evidence type="ECO:0000313" key="2">
    <source>
        <dbReference type="EMBL" id="WTP87404.1"/>
    </source>
</evidence>
<protein>
    <submittedName>
        <fullName evidence="2">Uncharacterized protein</fullName>
    </submittedName>
</protein>
<gene>
    <name evidence="2" type="ORF">OG477_19375</name>
</gene>
<sequence>MRIGQGHRHHGRRGHQHGDGSARIAARRPAVIASSTSPTGSSGQAVHFSAAGPHRRPRRRTGPAPARRRRPEAHQPDHRRIDTADGRRERHRGEDREEEHGVRRDAP</sequence>
<feature type="compositionally biased region" description="Basic and acidic residues" evidence="1">
    <location>
        <begin position="72"/>
        <end position="107"/>
    </location>
</feature>
<evidence type="ECO:0000256" key="1">
    <source>
        <dbReference type="SAM" id="MobiDB-lite"/>
    </source>
</evidence>
<reference evidence="2" key="1">
    <citation type="submission" date="2022-10" db="EMBL/GenBank/DDBJ databases">
        <title>The complete genomes of actinobacterial strains from the NBC collection.</title>
        <authorList>
            <person name="Joergensen T.S."/>
            <person name="Alvarez Arevalo M."/>
            <person name="Sterndorff E.B."/>
            <person name="Faurdal D."/>
            <person name="Vuksanovic O."/>
            <person name="Mourched A.-S."/>
            <person name="Charusanti P."/>
            <person name="Shaw S."/>
            <person name="Blin K."/>
            <person name="Weber T."/>
        </authorList>
    </citation>
    <scope>NUCLEOTIDE SEQUENCE</scope>
    <source>
        <strain evidence="2">NBC 00180</strain>
    </source>
</reference>
<dbReference type="AlphaFoldDB" id="A0AAU1I051"/>
<feature type="region of interest" description="Disordered" evidence="1">
    <location>
        <begin position="1"/>
        <end position="107"/>
    </location>
</feature>
<organism evidence="2">
    <name type="scientific">Streptomyces sp. NBC_00180</name>
    <dbReference type="NCBI Taxonomy" id="2903632"/>
    <lineage>
        <taxon>Bacteria</taxon>
        <taxon>Bacillati</taxon>
        <taxon>Actinomycetota</taxon>
        <taxon>Actinomycetes</taxon>
        <taxon>Kitasatosporales</taxon>
        <taxon>Streptomycetaceae</taxon>
        <taxon>Streptomyces</taxon>
    </lineage>
</organism>
<feature type="compositionally biased region" description="Basic residues" evidence="1">
    <location>
        <begin position="53"/>
        <end position="71"/>
    </location>
</feature>